<evidence type="ECO:0000313" key="2">
    <source>
        <dbReference type="EMBL" id="GFD36581.1"/>
    </source>
</evidence>
<gene>
    <name evidence="2" type="ORF">Tci_908550</name>
</gene>
<comment type="caution">
    <text evidence="2">The sequence shown here is derived from an EMBL/GenBank/DDBJ whole genome shotgun (WGS) entry which is preliminary data.</text>
</comment>
<evidence type="ECO:0000256" key="1">
    <source>
        <dbReference type="SAM" id="MobiDB-lite"/>
    </source>
</evidence>
<dbReference type="EMBL" id="BKCJ011473598">
    <property type="protein sequence ID" value="GFD36581.1"/>
    <property type="molecule type" value="Genomic_DNA"/>
</dbReference>
<reference evidence="2" key="1">
    <citation type="journal article" date="2019" name="Sci. Rep.">
        <title>Draft genome of Tanacetum cinerariifolium, the natural source of mosquito coil.</title>
        <authorList>
            <person name="Yamashiro T."/>
            <person name="Shiraishi A."/>
            <person name="Satake H."/>
            <person name="Nakayama K."/>
        </authorList>
    </citation>
    <scope>NUCLEOTIDE SEQUENCE</scope>
</reference>
<feature type="non-terminal residue" evidence="2">
    <location>
        <position position="1"/>
    </location>
</feature>
<sequence>ILKNVVKRIPANYEQQDYATQVYMHRRLSNFDTLRLEVEAVSRLRVPAGFRHFTRGFMGHEDDIYNEVQQRHSAVSGCRYAVRAELRGRAGQPAQLGHLPHGRLPGTPAGAPPRLRRAALRGALGR</sequence>
<organism evidence="2">
    <name type="scientific">Tanacetum cinerariifolium</name>
    <name type="common">Dalmatian daisy</name>
    <name type="synonym">Chrysanthemum cinerariifolium</name>
    <dbReference type="NCBI Taxonomy" id="118510"/>
    <lineage>
        <taxon>Eukaryota</taxon>
        <taxon>Viridiplantae</taxon>
        <taxon>Streptophyta</taxon>
        <taxon>Embryophyta</taxon>
        <taxon>Tracheophyta</taxon>
        <taxon>Spermatophyta</taxon>
        <taxon>Magnoliopsida</taxon>
        <taxon>eudicotyledons</taxon>
        <taxon>Gunneridae</taxon>
        <taxon>Pentapetalae</taxon>
        <taxon>asterids</taxon>
        <taxon>campanulids</taxon>
        <taxon>Asterales</taxon>
        <taxon>Asteraceae</taxon>
        <taxon>Asteroideae</taxon>
        <taxon>Anthemideae</taxon>
        <taxon>Anthemidinae</taxon>
        <taxon>Tanacetum</taxon>
    </lineage>
</organism>
<feature type="compositionally biased region" description="Low complexity" evidence="1">
    <location>
        <begin position="102"/>
        <end position="113"/>
    </location>
</feature>
<feature type="region of interest" description="Disordered" evidence="1">
    <location>
        <begin position="91"/>
        <end position="113"/>
    </location>
</feature>
<accession>A0A699VUG8</accession>
<name>A0A699VUG8_TANCI</name>
<dbReference type="AlphaFoldDB" id="A0A699VUG8"/>
<proteinExistence type="predicted"/>
<protein>
    <submittedName>
        <fullName evidence="2">Uncharacterized protein</fullName>
    </submittedName>
</protein>